<name>A0A9X2XTY2_9BACT</name>
<dbReference type="InterPro" id="IPR024884">
    <property type="entry name" value="NAPE-PLD"/>
</dbReference>
<dbReference type="Gene3D" id="3.60.15.10">
    <property type="entry name" value="Ribonuclease Z/Hydroxyacylglutathione hydrolase-like"/>
    <property type="match status" value="1"/>
</dbReference>
<sequence length="332" mass="37552">MKNRERILQSANFKGGAFQNLSKTSVLAKGVTYFKMIKDSLNKPEDVKPPVALPSVKTDLKSIQSEKPVIIWFGHSSYFIHMNGINILVDPVFSGFASPFSFMIKAFPGSDVYTADDLPAIDILILTHNHYDHLDVKTISNIRNKVKSCYVPLGVGEKLERLGLNDRLITELDWWESEDVRNGIELTATPARHFSGRGFRRGGSLWTSYVLKIFGYNLYLGGDSGYDSHFKEIGDKFDSFDLAILECGQYNANWPQIHMMPEEAVQACIDLRAAMLFPVHWGKFALSTHSWNEPIIRVAKAALEKKVAFTTPMIGEPIIINEHYPHATWWNL</sequence>
<proteinExistence type="predicted"/>
<dbReference type="Proteomes" id="UP001155483">
    <property type="component" value="Unassembled WGS sequence"/>
</dbReference>
<reference evidence="2" key="1">
    <citation type="submission" date="2022-09" db="EMBL/GenBank/DDBJ databases">
        <authorList>
            <person name="Yuan C."/>
            <person name="Ke Z."/>
        </authorList>
    </citation>
    <scope>NUCLEOTIDE SEQUENCE</scope>
    <source>
        <strain evidence="2">LB-8</strain>
    </source>
</reference>
<organism evidence="2 3">
    <name type="scientific">Paraflavisolibacter caeni</name>
    <dbReference type="NCBI Taxonomy" id="2982496"/>
    <lineage>
        <taxon>Bacteria</taxon>
        <taxon>Pseudomonadati</taxon>
        <taxon>Bacteroidota</taxon>
        <taxon>Chitinophagia</taxon>
        <taxon>Chitinophagales</taxon>
        <taxon>Chitinophagaceae</taxon>
        <taxon>Paraflavisolibacter</taxon>
    </lineage>
</organism>
<evidence type="ECO:0000313" key="3">
    <source>
        <dbReference type="Proteomes" id="UP001155483"/>
    </source>
</evidence>
<dbReference type="GO" id="GO:0070290">
    <property type="term" value="F:N-acylphosphatidylethanolamine-specific phospholipase D activity"/>
    <property type="evidence" value="ECO:0007669"/>
    <property type="project" value="InterPro"/>
</dbReference>
<dbReference type="PIRSF" id="PIRSF038896">
    <property type="entry name" value="NAPE-PLD"/>
    <property type="match status" value="1"/>
</dbReference>
<dbReference type="InterPro" id="IPR001279">
    <property type="entry name" value="Metallo-B-lactamas"/>
</dbReference>
<keyword evidence="3" id="KW-1185">Reference proteome</keyword>
<reference evidence="2" key="2">
    <citation type="submission" date="2023-04" db="EMBL/GenBank/DDBJ databases">
        <title>Paracnuella aquatica gen. nov., sp. nov., a member of the family Chitinophagaceae isolated from a hot spring.</title>
        <authorList>
            <person name="Wang C."/>
        </authorList>
    </citation>
    <scope>NUCLEOTIDE SEQUENCE</scope>
    <source>
        <strain evidence="2">LB-8</strain>
    </source>
</reference>
<evidence type="ECO:0000259" key="1">
    <source>
        <dbReference type="Pfam" id="PF12706"/>
    </source>
</evidence>
<dbReference type="InterPro" id="IPR036866">
    <property type="entry name" value="RibonucZ/Hydroxyglut_hydro"/>
</dbReference>
<dbReference type="Pfam" id="PF12706">
    <property type="entry name" value="Lactamase_B_2"/>
    <property type="match status" value="1"/>
</dbReference>
<accession>A0A9X2XTY2</accession>
<dbReference type="GO" id="GO:0008270">
    <property type="term" value="F:zinc ion binding"/>
    <property type="evidence" value="ECO:0007669"/>
    <property type="project" value="InterPro"/>
</dbReference>
<dbReference type="SUPFAM" id="SSF56281">
    <property type="entry name" value="Metallo-hydrolase/oxidoreductase"/>
    <property type="match status" value="1"/>
</dbReference>
<protein>
    <submittedName>
        <fullName evidence="2">MBL fold metallo-hydrolase</fullName>
    </submittedName>
</protein>
<dbReference type="PANTHER" id="PTHR15032">
    <property type="entry name" value="N-ACYL-PHOSPHATIDYLETHANOLAMINE-HYDROLYZING PHOSPHOLIPASE D"/>
    <property type="match status" value="1"/>
</dbReference>
<feature type="domain" description="Metallo-beta-lactamase" evidence="1">
    <location>
        <begin position="86"/>
        <end position="281"/>
    </location>
</feature>
<dbReference type="RefSeq" id="WP_279295804.1">
    <property type="nucleotide sequence ID" value="NZ_JAOTIF010000002.1"/>
</dbReference>
<dbReference type="EMBL" id="JAOTIF010000002">
    <property type="protein sequence ID" value="MCU7548356.1"/>
    <property type="molecule type" value="Genomic_DNA"/>
</dbReference>
<dbReference type="PANTHER" id="PTHR15032:SF4">
    <property type="entry name" value="N-ACYL-PHOSPHATIDYLETHANOLAMINE-HYDROLYZING PHOSPHOLIPASE D"/>
    <property type="match status" value="1"/>
</dbReference>
<comment type="caution">
    <text evidence="2">The sequence shown here is derived from an EMBL/GenBank/DDBJ whole genome shotgun (WGS) entry which is preliminary data.</text>
</comment>
<evidence type="ECO:0000313" key="2">
    <source>
        <dbReference type="EMBL" id="MCU7548356.1"/>
    </source>
</evidence>
<dbReference type="AlphaFoldDB" id="A0A9X2XTY2"/>
<gene>
    <name evidence="2" type="ORF">OCK74_04480</name>
</gene>
<dbReference type="GO" id="GO:0005737">
    <property type="term" value="C:cytoplasm"/>
    <property type="evidence" value="ECO:0007669"/>
    <property type="project" value="TreeGrafter"/>
</dbReference>